<evidence type="ECO:0000259" key="4">
    <source>
        <dbReference type="Pfam" id="PF00155"/>
    </source>
</evidence>
<evidence type="ECO:0000256" key="3">
    <source>
        <dbReference type="ARBA" id="ARBA00022679"/>
    </source>
</evidence>
<dbReference type="Proteomes" id="UP001579974">
    <property type="component" value="Unassembled WGS sequence"/>
</dbReference>
<dbReference type="PANTHER" id="PTHR42832">
    <property type="entry name" value="AMINO ACID AMINOTRANSFERASE"/>
    <property type="match status" value="1"/>
</dbReference>
<dbReference type="Pfam" id="PF00155">
    <property type="entry name" value="Aminotran_1_2"/>
    <property type="match status" value="1"/>
</dbReference>
<evidence type="ECO:0000313" key="5">
    <source>
        <dbReference type="EMBL" id="MFB5192583.1"/>
    </source>
</evidence>
<keyword evidence="3" id="KW-0808">Transferase</keyword>
<dbReference type="Gene3D" id="3.90.1150.10">
    <property type="entry name" value="Aspartate Aminotransferase, domain 1"/>
    <property type="match status" value="1"/>
</dbReference>
<gene>
    <name evidence="5" type="ORF">KKP3000_001789</name>
</gene>
<keyword evidence="2 5" id="KW-0032">Aminotransferase</keyword>
<accession>A0ABV5AK22</accession>
<dbReference type="InterPro" id="IPR015422">
    <property type="entry name" value="PyrdxlP-dep_Trfase_small"/>
</dbReference>
<dbReference type="InterPro" id="IPR015424">
    <property type="entry name" value="PyrdxlP-dep_Trfase"/>
</dbReference>
<name>A0ABV5AK22_9BACL</name>
<dbReference type="EMBL" id="JBDXSU010000025">
    <property type="protein sequence ID" value="MFB5192583.1"/>
    <property type="molecule type" value="Genomic_DNA"/>
</dbReference>
<dbReference type="InterPro" id="IPR004839">
    <property type="entry name" value="Aminotransferase_I/II_large"/>
</dbReference>
<dbReference type="PANTHER" id="PTHR42832:SF3">
    <property type="entry name" value="L-GLUTAMINE--4-(METHYLSULFANYL)-2-OXOBUTANOATE AMINOTRANSFERASE"/>
    <property type="match status" value="1"/>
</dbReference>
<protein>
    <submittedName>
        <fullName evidence="5">Aminotransferase class I/II-fold pyridoxal phosphate-dependent enzyme</fullName>
    </submittedName>
</protein>
<evidence type="ECO:0000256" key="1">
    <source>
        <dbReference type="ARBA" id="ARBA00001933"/>
    </source>
</evidence>
<dbReference type="InterPro" id="IPR015421">
    <property type="entry name" value="PyrdxlP-dep_Trfase_major"/>
</dbReference>
<organism evidence="5 6">
    <name type="scientific">Alicyclobacillus fastidiosus</name>
    <dbReference type="NCBI Taxonomy" id="392011"/>
    <lineage>
        <taxon>Bacteria</taxon>
        <taxon>Bacillati</taxon>
        <taxon>Bacillota</taxon>
        <taxon>Bacilli</taxon>
        <taxon>Bacillales</taxon>
        <taxon>Alicyclobacillaceae</taxon>
        <taxon>Alicyclobacillus</taxon>
    </lineage>
</organism>
<keyword evidence="6" id="KW-1185">Reference proteome</keyword>
<dbReference type="Gene3D" id="3.40.640.10">
    <property type="entry name" value="Type I PLP-dependent aspartate aminotransferase-like (Major domain)"/>
    <property type="match status" value="1"/>
</dbReference>
<dbReference type="SUPFAM" id="SSF53383">
    <property type="entry name" value="PLP-dependent transferases"/>
    <property type="match status" value="1"/>
</dbReference>
<dbReference type="GO" id="GO:0008483">
    <property type="term" value="F:transaminase activity"/>
    <property type="evidence" value="ECO:0007669"/>
    <property type="project" value="UniProtKB-KW"/>
</dbReference>
<dbReference type="RefSeq" id="WP_275475952.1">
    <property type="nucleotide sequence ID" value="NZ_CP162940.1"/>
</dbReference>
<feature type="domain" description="Aminotransferase class I/classII large" evidence="4">
    <location>
        <begin position="62"/>
        <end position="413"/>
    </location>
</feature>
<sequence>MRILGGRIIQRVCTENTCDAFLMCSRGLCVLMFKSSKIEYLPPNVFRRLEERKNHARQQGKDIIDCGTANPSGAPPAEVVWALQRASQVSENSHYAPTRGINEFRQEIANWYRVRFGVDIDPDTEVHTLLGSKEGLFDISLTYLGQRDVALIPDPSFPTYHDGAYMAGADIYRLPLRKENHYLPRLDNIPLFILKRARVLFLNYPHNPTGAMAPPEFMRDVISFAKEHDIIVCYDNAFSELTFDGNKAPSFLEYEGAKDVGIELFTFSKAFNMSGWRLAFAVGNRHIIGSLVEFHAEAHTGMFPVIQWAGVTALKDIWPTSFLAEQRADYQRKRDYALNKFAQIGWPVDKPAGAIYLWVPTPHGTTCEEFADMLLDNYGLLVAPGIGFGDTGHGFIRISMTCKLEDFKRGIDYLCDAIQMAAKPTT</sequence>
<reference evidence="5 6" key="1">
    <citation type="journal article" date="2024" name="Int. J. Mol. Sci.">
        <title>Exploration of Alicyclobacillus spp. Genome in Search of Antibiotic Resistance.</title>
        <authorList>
            <person name="Bucka-Kolendo J."/>
            <person name="Kiousi D.E."/>
            <person name="Dekowska A."/>
            <person name="Mikolajczuk-Szczyrba A."/>
            <person name="Karadedos D.M."/>
            <person name="Michael P."/>
            <person name="Galanis A."/>
            <person name="Sokolowska B."/>
        </authorList>
    </citation>
    <scope>NUCLEOTIDE SEQUENCE [LARGE SCALE GENOMIC DNA]</scope>
    <source>
        <strain evidence="5 6">KKP 3000</strain>
    </source>
</reference>
<dbReference type="InterPro" id="IPR050881">
    <property type="entry name" value="LL-DAP_aminotransferase"/>
</dbReference>
<comment type="cofactor">
    <cofactor evidence="1">
        <name>pyridoxal 5'-phosphate</name>
        <dbReference type="ChEBI" id="CHEBI:597326"/>
    </cofactor>
</comment>
<evidence type="ECO:0000256" key="2">
    <source>
        <dbReference type="ARBA" id="ARBA00022576"/>
    </source>
</evidence>
<dbReference type="CDD" id="cd00609">
    <property type="entry name" value="AAT_like"/>
    <property type="match status" value="1"/>
</dbReference>
<comment type="caution">
    <text evidence="5">The sequence shown here is derived from an EMBL/GenBank/DDBJ whole genome shotgun (WGS) entry which is preliminary data.</text>
</comment>
<evidence type="ECO:0000313" key="6">
    <source>
        <dbReference type="Proteomes" id="UP001579974"/>
    </source>
</evidence>
<proteinExistence type="predicted"/>